<evidence type="ECO:0000256" key="1">
    <source>
        <dbReference type="ARBA" id="ARBA00000798"/>
    </source>
</evidence>
<dbReference type="Gene3D" id="3.30.870.10">
    <property type="entry name" value="Endonuclease Chain A"/>
    <property type="match status" value="1"/>
</dbReference>
<evidence type="ECO:0000256" key="4">
    <source>
        <dbReference type="ARBA" id="ARBA00022801"/>
    </source>
</evidence>
<dbReference type="InterPro" id="IPR025202">
    <property type="entry name" value="PLD-like_dom"/>
</dbReference>
<keyword evidence="6" id="KW-0443">Lipid metabolism</keyword>
<dbReference type="EC" id="3.1.4.4" evidence="3"/>
<reference evidence="9 10" key="1">
    <citation type="submission" date="2015-12" db="EMBL/GenBank/DDBJ databases">
        <title>Diversity of Burkholderia near neighbor genomes.</title>
        <authorList>
            <person name="Sahl J."/>
            <person name="Wagner D."/>
            <person name="Keim P."/>
        </authorList>
    </citation>
    <scope>NUCLEOTIDE SEQUENCE [LARGE SCALE GENOMIC DNA]</scope>
    <source>
        <strain evidence="9 10">BDU6</strain>
    </source>
</reference>
<dbReference type="EMBL" id="CP013386">
    <property type="protein sequence ID" value="AOJ02295.1"/>
    <property type="molecule type" value="Genomic_DNA"/>
</dbReference>
<dbReference type="GO" id="GO:0016042">
    <property type="term" value="P:lipid catabolic process"/>
    <property type="evidence" value="ECO:0007669"/>
    <property type="project" value="UniProtKB-KW"/>
</dbReference>
<feature type="chain" id="PRO_5015358744" description="phospholipase D" evidence="7">
    <location>
        <begin position="30"/>
        <end position="182"/>
    </location>
</feature>
<evidence type="ECO:0000313" key="9">
    <source>
        <dbReference type="EMBL" id="AOJ02295.1"/>
    </source>
</evidence>
<protein>
    <recommendedName>
        <fullName evidence="3">phospholipase D</fullName>
        <ecNumber evidence="3">3.1.4.4</ecNumber>
    </recommendedName>
</protein>
<dbReference type="PANTHER" id="PTHR43856">
    <property type="entry name" value="CARDIOLIPIN HYDROLASE"/>
    <property type="match status" value="1"/>
</dbReference>
<dbReference type="Pfam" id="PF13091">
    <property type="entry name" value="PLDc_2"/>
    <property type="match status" value="1"/>
</dbReference>
<evidence type="ECO:0000259" key="8">
    <source>
        <dbReference type="Pfam" id="PF13091"/>
    </source>
</evidence>
<comment type="similarity">
    <text evidence="2">Belongs to the phospholipase D family.</text>
</comment>
<evidence type="ECO:0000256" key="2">
    <source>
        <dbReference type="ARBA" id="ARBA00008664"/>
    </source>
</evidence>
<name>A0A1B4FF61_9BURK</name>
<proteinExistence type="inferred from homology"/>
<evidence type="ECO:0000313" key="10">
    <source>
        <dbReference type="Proteomes" id="UP000062519"/>
    </source>
</evidence>
<keyword evidence="4" id="KW-0378">Hydrolase</keyword>
<accession>A0A1B4FF61</accession>
<evidence type="ECO:0000256" key="6">
    <source>
        <dbReference type="ARBA" id="ARBA00023098"/>
    </source>
</evidence>
<keyword evidence="10" id="KW-1185">Reference proteome</keyword>
<comment type="catalytic activity">
    <reaction evidence="1">
        <text>a 1,2-diacyl-sn-glycero-3-phosphocholine + H2O = a 1,2-diacyl-sn-glycero-3-phosphate + choline + H(+)</text>
        <dbReference type="Rhea" id="RHEA:14445"/>
        <dbReference type="ChEBI" id="CHEBI:15354"/>
        <dbReference type="ChEBI" id="CHEBI:15377"/>
        <dbReference type="ChEBI" id="CHEBI:15378"/>
        <dbReference type="ChEBI" id="CHEBI:57643"/>
        <dbReference type="ChEBI" id="CHEBI:58608"/>
        <dbReference type="EC" id="3.1.4.4"/>
    </reaction>
</comment>
<dbReference type="Proteomes" id="UP000062519">
    <property type="component" value="Chromosome 1"/>
</dbReference>
<dbReference type="InterPro" id="IPR051406">
    <property type="entry name" value="PLD_domain"/>
</dbReference>
<sequence length="182" mass="19351">MTSRVRFASVFSSVCALLCAASVSEFARAAQIPSRDPARDAYFDADAGSIDIEVELIHRAHTRVLVAGGASVPAAVAAALRVARGRGVDVRVVLDRTGRATKYGGAGFLANAGVDVALSDRVPNAHDPFVVVDDAIVLGTASFVQASDERAAGNFNVFYRAPQLAQSYAAEFWRLYGLSRRY</sequence>
<dbReference type="SUPFAM" id="SSF56024">
    <property type="entry name" value="Phospholipase D/nuclease"/>
    <property type="match status" value="1"/>
</dbReference>
<dbReference type="AlphaFoldDB" id="A0A1B4FF61"/>
<feature type="domain" description="Phospholipase D-like" evidence="8">
    <location>
        <begin position="55"/>
        <end position="175"/>
    </location>
</feature>
<organism evidence="9 10">
    <name type="scientific">Burkholderia mayonis</name>
    <dbReference type="NCBI Taxonomy" id="1385591"/>
    <lineage>
        <taxon>Bacteria</taxon>
        <taxon>Pseudomonadati</taxon>
        <taxon>Pseudomonadota</taxon>
        <taxon>Betaproteobacteria</taxon>
        <taxon>Burkholderiales</taxon>
        <taxon>Burkholderiaceae</taxon>
        <taxon>Burkholderia</taxon>
        <taxon>pseudomallei group</taxon>
    </lineage>
</organism>
<feature type="signal peptide" evidence="7">
    <location>
        <begin position="1"/>
        <end position="29"/>
    </location>
</feature>
<dbReference type="GO" id="GO:0016891">
    <property type="term" value="F:RNA endonuclease activity producing 5'-phosphomonoesters, hydrolytic mechanism"/>
    <property type="evidence" value="ECO:0007669"/>
    <property type="project" value="TreeGrafter"/>
</dbReference>
<keyword evidence="7" id="KW-0732">Signal</keyword>
<dbReference type="GO" id="GO:0004630">
    <property type="term" value="F:phospholipase D activity"/>
    <property type="evidence" value="ECO:0007669"/>
    <property type="project" value="UniProtKB-EC"/>
</dbReference>
<evidence type="ECO:0000256" key="3">
    <source>
        <dbReference type="ARBA" id="ARBA00012027"/>
    </source>
</evidence>
<dbReference type="PANTHER" id="PTHR43856:SF1">
    <property type="entry name" value="MITOCHONDRIAL CARDIOLIPIN HYDROLASE"/>
    <property type="match status" value="1"/>
</dbReference>
<evidence type="ECO:0000256" key="7">
    <source>
        <dbReference type="SAM" id="SignalP"/>
    </source>
</evidence>
<keyword evidence="5" id="KW-0442">Lipid degradation</keyword>
<dbReference type="RefSeq" id="WP_059473263.1">
    <property type="nucleotide sequence ID" value="NZ_CP013386.1"/>
</dbReference>
<gene>
    <name evidence="9" type="ORF">WS70_11040</name>
</gene>
<dbReference type="KEGG" id="buu:WS70_11040"/>
<evidence type="ECO:0000256" key="5">
    <source>
        <dbReference type="ARBA" id="ARBA00022963"/>
    </source>
</evidence>